<proteinExistence type="predicted"/>
<dbReference type="Proteomes" id="UP000478052">
    <property type="component" value="Unassembled WGS sequence"/>
</dbReference>
<sequence>MERVRITGHGGRGYDCNNQSQDKRGRLRRLHNAAAYKYQCGAQNRSTFTPDSQIPLNIVLDSEQSEECIDFTMIRNNAPISNFGGGFQCKSEYPWCIIEVKS</sequence>
<name>A0A6G0Z5M4_APHCR</name>
<comment type="caution">
    <text evidence="1">The sequence shown here is derived from an EMBL/GenBank/DDBJ whole genome shotgun (WGS) entry which is preliminary data.</text>
</comment>
<reference evidence="1 2" key="1">
    <citation type="submission" date="2019-08" db="EMBL/GenBank/DDBJ databases">
        <title>Whole genome of Aphis craccivora.</title>
        <authorList>
            <person name="Voronova N.V."/>
            <person name="Shulinski R.S."/>
            <person name="Bandarenka Y.V."/>
            <person name="Zhorov D.G."/>
            <person name="Warner D."/>
        </authorList>
    </citation>
    <scope>NUCLEOTIDE SEQUENCE [LARGE SCALE GENOMIC DNA]</scope>
    <source>
        <strain evidence="1">180601</strain>
        <tissue evidence="1">Whole Body</tissue>
    </source>
</reference>
<protein>
    <submittedName>
        <fullName evidence="1">Uncharacterized protein</fullName>
    </submittedName>
</protein>
<dbReference type="AlphaFoldDB" id="A0A6G0Z5M4"/>
<evidence type="ECO:0000313" key="2">
    <source>
        <dbReference type="Proteomes" id="UP000478052"/>
    </source>
</evidence>
<evidence type="ECO:0000313" key="1">
    <source>
        <dbReference type="EMBL" id="KAF0765730.1"/>
    </source>
</evidence>
<gene>
    <name evidence="1" type="ORF">FWK35_00004790</name>
</gene>
<dbReference type="EMBL" id="VUJU01001337">
    <property type="protein sequence ID" value="KAF0765730.1"/>
    <property type="molecule type" value="Genomic_DNA"/>
</dbReference>
<accession>A0A6G0Z5M4</accession>
<organism evidence="1 2">
    <name type="scientific">Aphis craccivora</name>
    <name type="common">Cowpea aphid</name>
    <dbReference type="NCBI Taxonomy" id="307492"/>
    <lineage>
        <taxon>Eukaryota</taxon>
        <taxon>Metazoa</taxon>
        <taxon>Ecdysozoa</taxon>
        <taxon>Arthropoda</taxon>
        <taxon>Hexapoda</taxon>
        <taxon>Insecta</taxon>
        <taxon>Pterygota</taxon>
        <taxon>Neoptera</taxon>
        <taxon>Paraneoptera</taxon>
        <taxon>Hemiptera</taxon>
        <taxon>Sternorrhyncha</taxon>
        <taxon>Aphidomorpha</taxon>
        <taxon>Aphidoidea</taxon>
        <taxon>Aphididae</taxon>
        <taxon>Aphidini</taxon>
        <taxon>Aphis</taxon>
        <taxon>Aphis</taxon>
    </lineage>
</organism>
<keyword evidence="2" id="KW-1185">Reference proteome</keyword>